<dbReference type="Proteomes" id="UP000319094">
    <property type="component" value="Unassembled WGS sequence"/>
</dbReference>
<accession>A0A542Y9M3</accession>
<dbReference type="AlphaFoldDB" id="A0A542Y9M3"/>
<keyword evidence="3" id="KW-1185">Reference proteome</keyword>
<feature type="chain" id="PRO_5039027237" evidence="1">
    <location>
        <begin position="35"/>
        <end position="98"/>
    </location>
</feature>
<feature type="signal peptide" evidence="1">
    <location>
        <begin position="1"/>
        <end position="34"/>
    </location>
</feature>
<proteinExistence type="predicted"/>
<evidence type="ECO:0000313" key="2">
    <source>
        <dbReference type="EMBL" id="TQL44789.1"/>
    </source>
</evidence>
<dbReference type="EMBL" id="VFON01000001">
    <property type="protein sequence ID" value="TQL44789.1"/>
    <property type="molecule type" value="Genomic_DNA"/>
</dbReference>
<organism evidence="2 3">
    <name type="scientific">Leucobacter komagatae</name>
    <dbReference type="NCBI Taxonomy" id="55969"/>
    <lineage>
        <taxon>Bacteria</taxon>
        <taxon>Bacillati</taxon>
        <taxon>Actinomycetota</taxon>
        <taxon>Actinomycetes</taxon>
        <taxon>Micrococcales</taxon>
        <taxon>Microbacteriaceae</taxon>
        <taxon>Leucobacter</taxon>
    </lineage>
</organism>
<comment type="caution">
    <text evidence="2">The sequence shown here is derived from an EMBL/GenBank/DDBJ whole genome shotgun (WGS) entry which is preliminary data.</text>
</comment>
<keyword evidence="1" id="KW-0732">Signal</keyword>
<dbReference type="PROSITE" id="PS51257">
    <property type="entry name" value="PROKAR_LIPOPROTEIN"/>
    <property type="match status" value="1"/>
</dbReference>
<protein>
    <submittedName>
        <fullName evidence="2">Acid stress chaperone HdeA</fullName>
    </submittedName>
</protein>
<sequence>MKKRNGGNAVLRAACIAGLSIVLLSTLTGCSANKGGDTTCGEFSKLSQQGKSDAIASFLKSKNGDEPANGVILLNVASASLYCSTVGSDSDPIKNIDG</sequence>
<evidence type="ECO:0000313" key="3">
    <source>
        <dbReference type="Proteomes" id="UP000319094"/>
    </source>
</evidence>
<dbReference type="OrthoDB" id="4567275at2"/>
<dbReference type="RefSeq" id="WP_141887914.1">
    <property type="nucleotide sequence ID" value="NZ_BAAAUY010000018.1"/>
</dbReference>
<gene>
    <name evidence="2" type="ORF">FB468_2860</name>
</gene>
<evidence type="ECO:0000256" key="1">
    <source>
        <dbReference type="SAM" id="SignalP"/>
    </source>
</evidence>
<reference evidence="2 3" key="1">
    <citation type="submission" date="2019-06" db="EMBL/GenBank/DDBJ databases">
        <title>Sequencing the genomes of 1000 actinobacteria strains.</title>
        <authorList>
            <person name="Klenk H.-P."/>
        </authorList>
    </citation>
    <scope>NUCLEOTIDE SEQUENCE [LARGE SCALE GENOMIC DNA]</scope>
    <source>
        <strain evidence="2 3">DSM 8803</strain>
    </source>
</reference>
<name>A0A542Y9M3_9MICO</name>